<gene>
    <name evidence="2" type="ORF">SERLADRAFT_404802</name>
</gene>
<dbReference type="KEGG" id="sla:SERLADRAFT_404802"/>
<reference evidence="3" key="1">
    <citation type="journal article" date="2011" name="Science">
        <title>The plant cell wall-decomposing machinery underlies the functional diversity of forest fungi.</title>
        <authorList>
            <person name="Eastwood D.C."/>
            <person name="Floudas D."/>
            <person name="Binder M."/>
            <person name="Majcherczyk A."/>
            <person name="Schneider P."/>
            <person name="Aerts A."/>
            <person name="Asiegbu F.O."/>
            <person name="Baker S.E."/>
            <person name="Barry K."/>
            <person name="Bendiksby M."/>
            <person name="Blumentritt M."/>
            <person name="Coutinho P.M."/>
            <person name="Cullen D."/>
            <person name="de Vries R.P."/>
            <person name="Gathman A."/>
            <person name="Goodell B."/>
            <person name="Henrissat B."/>
            <person name="Ihrmark K."/>
            <person name="Kauserud H."/>
            <person name="Kohler A."/>
            <person name="LaButti K."/>
            <person name="Lapidus A."/>
            <person name="Lavin J.L."/>
            <person name="Lee Y.-H."/>
            <person name="Lindquist E."/>
            <person name="Lilly W."/>
            <person name="Lucas S."/>
            <person name="Morin E."/>
            <person name="Murat C."/>
            <person name="Oguiza J.A."/>
            <person name="Park J."/>
            <person name="Pisabarro A.G."/>
            <person name="Riley R."/>
            <person name="Rosling A."/>
            <person name="Salamov A."/>
            <person name="Schmidt O."/>
            <person name="Schmutz J."/>
            <person name="Skrede I."/>
            <person name="Stenlid J."/>
            <person name="Wiebenga A."/>
            <person name="Xie X."/>
            <person name="Kuees U."/>
            <person name="Hibbett D.S."/>
            <person name="Hoffmeister D."/>
            <person name="Hoegberg N."/>
            <person name="Martin F."/>
            <person name="Grigoriev I.V."/>
            <person name="Watkinson S.C."/>
        </authorList>
    </citation>
    <scope>NUCLEOTIDE SEQUENCE [LARGE SCALE GENOMIC DNA]</scope>
    <source>
        <strain evidence="3">S7.9</strain>
    </source>
</reference>
<dbReference type="GeneID" id="18812491"/>
<dbReference type="HOGENOM" id="CLU_1876680_0_0_1"/>
<dbReference type="AlphaFoldDB" id="F8NF70"/>
<accession>F8NF70</accession>
<organism evidence="3">
    <name type="scientific">Serpula lacrymans var. lacrymans (strain S7.9)</name>
    <name type="common">Dry rot fungus</name>
    <dbReference type="NCBI Taxonomy" id="578457"/>
    <lineage>
        <taxon>Eukaryota</taxon>
        <taxon>Fungi</taxon>
        <taxon>Dikarya</taxon>
        <taxon>Basidiomycota</taxon>
        <taxon>Agaricomycotina</taxon>
        <taxon>Agaricomycetes</taxon>
        <taxon>Agaricomycetidae</taxon>
        <taxon>Boletales</taxon>
        <taxon>Coniophorineae</taxon>
        <taxon>Serpulaceae</taxon>
        <taxon>Serpula</taxon>
    </lineage>
</organism>
<evidence type="ECO:0000313" key="2">
    <source>
        <dbReference type="EMBL" id="EGO30784.1"/>
    </source>
</evidence>
<sequence length="136" mass="14754">MQVHFSHTQNNKSVDTEQSHFSDNQSSNSKYVDADIQAISLDIEIDDPDSDHESSEEAKNQDILTFSDPDSGGLDDDAIATNDNGEDDDEIIGNAGDLQGGGVNYSVNNSIQNYNTIGNSPTIQTDLQAKLLGEYK</sequence>
<dbReference type="EMBL" id="GL945428">
    <property type="protein sequence ID" value="EGO30784.1"/>
    <property type="molecule type" value="Genomic_DNA"/>
</dbReference>
<name>F8NF70_SERL9</name>
<feature type="region of interest" description="Disordered" evidence="1">
    <location>
        <begin position="1"/>
        <end position="95"/>
    </location>
</feature>
<protein>
    <submittedName>
        <fullName evidence="2">Uncharacterized protein</fullName>
    </submittedName>
</protein>
<evidence type="ECO:0000313" key="3">
    <source>
        <dbReference type="Proteomes" id="UP000008064"/>
    </source>
</evidence>
<feature type="compositionally biased region" description="Polar residues" evidence="1">
    <location>
        <begin position="1"/>
        <end position="13"/>
    </location>
</feature>
<feature type="compositionally biased region" description="Polar residues" evidence="1">
    <location>
        <begin position="21"/>
        <end position="30"/>
    </location>
</feature>
<dbReference type="RefSeq" id="XP_007312668.1">
    <property type="nucleotide sequence ID" value="XM_007312606.1"/>
</dbReference>
<dbReference type="Proteomes" id="UP000008064">
    <property type="component" value="Unassembled WGS sequence"/>
</dbReference>
<evidence type="ECO:0000256" key="1">
    <source>
        <dbReference type="SAM" id="MobiDB-lite"/>
    </source>
</evidence>
<feature type="compositionally biased region" description="Basic and acidic residues" evidence="1">
    <location>
        <begin position="51"/>
        <end position="60"/>
    </location>
</feature>
<proteinExistence type="predicted"/>
<feature type="compositionally biased region" description="Acidic residues" evidence="1">
    <location>
        <begin position="73"/>
        <end position="91"/>
    </location>
</feature>